<evidence type="ECO:0000313" key="3">
    <source>
        <dbReference type="EMBL" id="KAF9611733.1"/>
    </source>
</evidence>
<feature type="compositionally biased region" description="Basic and acidic residues" evidence="1">
    <location>
        <begin position="21"/>
        <end position="36"/>
    </location>
</feature>
<proteinExistence type="predicted"/>
<gene>
    <name evidence="3" type="ORF">IFM89_034916</name>
</gene>
<comment type="caution">
    <text evidence="3">The sequence shown here is derived from an EMBL/GenBank/DDBJ whole genome shotgun (WGS) entry which is preliminary data.</text>
</comment>
<feature type="compositionally biased region" description="Basic and acidic residues" evidence="1">
    <location>
        <begin position="85"/>
        <end position="94"/>
    </location>
</feature>
<dbReference type="PROSITE" id="PS50090">
    <property type="entry name" value="MYB_LIKE"/>
    <property type="match status" value="1"/>
</dbReference>
<accession>A0A835I850</accession>
<evidence type="ECO:0000313" key="4">
    <source>
        <dbReference type="Proteomes" id="UP000631114"/>
    </source>
</evidence>
<dbReference type="AlphaFoldDB" id="A0A835I850"/>
<organism evidence="3 4">
    <name type="scientific">Coptis chinensis</name>
    <dbReference type="NCBI Taxonomy" id="261450"/>
    <lineage>
        <taxon>Eukaryota</taxon>
        <taxon>Viridiplantae</taxon>
        <taxon>Streptophyta</taxon>
        <taxon>Embryophyta</taxon>
        <taxon>Tracheophyta</taxon>
        <taxon>Spermatophyta</taxon>
        <taxon>Magnoliopsida</taxon>
        <taxon>Ranunculales</taxon>
        <taxon>Ranunculaceae</taxon>
        <taxon>Coptidoideae</taxon>
        <taxon>Coptis</taxon>
    </lineage>
</organism>
<dbReference type="OrthoDB" id="39591at2759"/>
<dbReference type="InterPro" id="IPR001005">
    <property type="entry name" value="SANT/Myb"/>
</dbReference>
<feature type="domain" description="Myb-like" evidence="2">
    <location>
        <begin position="259"/>
        <end position="312"/>
    </location>
</feature>
<evidence type="ECO:0000256" key="1">
    <source>
        <dbReference type="SAM" id="MobiDB-lite"/>
    </source>
</evidence>
<dbReference type="Proteomes" id="UP000631114">
    <property type="component" value="Unassembled WGS sequence"/>
</dbReference>
<protein>
    <recommendedName>
        <fullName evidence="2">Myb-like domain-containing protein</fullName>
    </recommendedName>
</protein>
<dbReference type="EMBL" id="JADFTS010000004">
    <property type="protein sequence ID" value="KAF9611733.1"/>
    <property type="molecule type" value="Genomic_DNA"/>
</dbReference>
<dbReference type="PANTHER" id="PTHR47430">
    <property type="entry name" value="GB|AAC33480.1"/>
    <property type="match status" value="1"/>
</dbReference>
<feature type="region of interest" description="Disordered" evidence="1">
    <location>
        <begin position="1"/>
        <end position="94"/>
    </location>
</feature>
<keyword evidence="4" id="KW-1185">Reference proteome</keyword>
<reference evidence="3 4" key="1">
    <citation type="submission" date="2020-10" db="EMBL/GenBank/DDBJ databases">
        <title>The Coptis chinensis genome and diversification of protoberbering-type alkaloids.</title>
        <authorList>
            <person name="Wang B."/>
            <person name="Shu S."/>
            <person name="Song C."/>
            <person name="Liu Y."/>
        </authorList>
    </citation>
    <scope>NUCLEOTIDE SEQUENCE [LARGE SCALE GENOMIC DNA]</scope>
    <source>
        <strain evidence="3">HL-2020</strain>
        <tissue evidence="3">Leaf</tissue>
    </source>
</reference>
<feature type="compositionally biased region" description="Basic and acidic residues" evidence="1">
    <location>
        <begin position="1"/>
        <end position="11"/>
    </location>
</feature>
<dbReference type="PANTHER" id="PTHR47430:SF4">
    <property type="entry name" value="GB|AAC33480.1"/>
    <property type="match status" value="1"/>
</dbReference>
<dbReference type="Pfam" id="PF13921">
    <property type="entry name" value="Myb_DNA-bind_6"/>
    <property type="match status" value="1"/>
</dbReference>
<sequence length="352" mass="40846">MWKEGKGTEKKEKKKKKKKNFPREILENSSDIEKTPLCDNDPNSNEGPSGSVAKRKRKRLPGKNINKGETRRKKKTGSADGAENTETRKSSKRVKFSEKVEVFPLLDVTDIDKENKEKGLVRGKRFSLEEDVIVKDAVFKFIKEHDLGDDGIEMVSADVEPVSPRHHAKNGPDWRPLADELGKYRIHVKDAWRRMCLPNMKKGRWSKDEYQQLFDLVNMDLRMKISEEKKSKHGMTTSLLYLPWASRVLGVKWYEQLESRLVREDKWATSDDIRLLDALLTMDFSSLEEVDWDSLLDHRPGDLCRKRWCGMVNHLGEHRNKSFADQVEVLSKRYCGDVLEARAAYEERTPVD</sequence>
<name>A0A835I850_9MAGN</name>
<evidence type="ECO:0000259" key="2">
    <source>
        <dbReference type="PROSITE" id="PS50090"/>
    </source>
</evidence>